<dbReference type="Gene3D" id="3.30.565.10">
    <property type="entry name" value="Histidine kinase-like ATPase, C-terminal domain"/>
    <property type="match status" value="1"/>
</dbReference>
<dbReference type="GO" id="GO:0000155">
    <property type="term" value="F:phosphorelay sensor kinase activity"/>
    <property type="evidence" value="ECO:0007669"/>
    <property type="project" value="InterPro"/>
</dbReference>
<dbReference type="PANTHER" id="PTHR43065:SF50">
    <property type="entry name" value="HISTIDINE KINASE"/>
    <property type="match status" value="1"/>
</dbReference>
<feature type="domain" description="Histidine kinase" evidence="7">
    <location>
        <begin position="436"/>
        <end position="686"/>
    </location>
</feature>
<dbReference type="SMART" id="SM00065">
    <property type="entry name" value="GAF"/>
    <property type="match status" value="2"/>
</dbReference>
<dbReference type="OrthoDB" id="9789238at2"/>
<dbReference type="InterPro" id="IPR005467">
    <property type="entry name" value="His_kinase_dom"/>
</dbReference>
<dbReference type="RefSeq" id="WP_006100759.1">
    <property type="nucleotide sequence ID" value="NZ_DS989848.1"/>
</dbReference>
<comment type="catalytic activity">
    <reaction evidence="1">
        <text>ATP + protein L-histidine = ADP + protein N-phospho-L-histidine.</text>
        <dbReference type="EC" id="2.7.13.3"/>
    </reaction>
</comment>
<dbReference type="PANTHER" id="PTHR43065">
    <property type="entry name" value="SENSOR HISTIDINE KINASE"/>
    <property type="match status" value="1"/>
</dbReference>
<dbReference type="eggNOG" id="COG4191">
    <property type="taxonomic scope" value="Bacteria"/>
</dbReference>
<dbReference type="SUPFAM" id="SSF55874">
    <property type="entry name" value="ATPase domain of HSP90 chaperone/DNA topoisomerase II/histidine kinase"/>
    <property type="match status" value="1"/>
</dbReference>
<protein>
    <recommendedName>
        <fullName evidence="2">histidine kinase</fullName>
        <ecNumber evidence="2">2.7.13.3</ecNumber>
    </recommendedName>
</protein>
<keyword evidence="3" id="KW-0597">Phosphoprotein</keyword>
<sequence>MFSNLYHAFQSIQAWIKYPPRQAALTQKIVDRIRNSLELQVVVQTAVDEIAALLRLDCCSFFWYWEERGQVEIVCERRQHEHQPSYLGEYPLECFGTMARAIAEGKRIVNRGTAHLTPTGLRWRIQQLLQKSSANPPSLIPNPSPWDYKASLLIPVTGKENGIGFIACLCEQPRFWATPEIQFLESIAESLEIGIRQAQLYEQTQNQAIREQLVNHITSQTRQSFDPQTILTEAISHLRSALEVDRCLVHLVEDYQTSDLPVVNSETAATCNGESLNRDHLYEVYRQPFTPCKDTFNPQGPITQWIIQHRRAVVIPDVTQDERIDTNNEEYQSAHIKSSLVVPVQAHGKLYAILFLNQCAYIRYWSKHDQELAQAVADQLAISLQQAYLYTRTQQQAAHNAMQAQKLAEMIEELRLTQVQLIQSEKMSSLGRMVAGVAHEINNPISFIYGNIPYLENYVNDLLRLVQAYQTEYPNPSPRLENILEEVEIEFLSKDLPKILQSMQSGTRRIQEIVQLLQRFSRHNEASLKLIDINVALENTLLILHNQCINTITIERHYDNLPHVECYPKPINQVFLNLLTNAIEALNRSPNSDKMITLRTQWKPSIHSSDEDRVEISIADNGVGINPEVLSSIFEPFFTTKAVGEGRGLGLTVTYQTIVNQHQGQLDVRSQPGQGTEFILQIPVRHHHALKSSPSSSQSPTPASDLSREVAKPS</sequence>
<dbReference type="AlphaFoldDB" id="B4VQ96"/>
<keyword evidence="4" id="KW-0808">Transferase</keyword>
<dbReference type="EMBL" id="DS989848">
    <property type="protein sequence ID" value="EDX75618.1"/>
    <property type="molecule type" value="Genomic_DNA"/>
</dbReference>
<dbReference type="InterPro" id="IPR036890">
    <property type="entry name" value="HATPase_C_sf"/>
</dbReference>
<keyword evidence="5" id="KW-0902">Two-component regulatory system</keyword>
<reference evidence="8 9" key="1">
    <citation type="submission" date="2008-07" db="EMBL/GenBank/DDBJ databases">
        <authorList>
            <person name="Tandeau de Marsac N."/>
            <person name="Ferriera S."/>
            <person name="Johnson J."/>
            <person name="Kravitz S."/>
            <person name="Beeson K."/>
            <person name="Sutton G."/>
            <person name="Rogers Y.-H."/>
            <person name="Friedman R."/>
            <person name="Frazier M."/>
            <person name="Venter J.C."/>
        </authorList>
    </citation>
    <scope>NUCLEOTIDE SEQUENCE [LARGE SCALE GENOMIC DNA]</scope>
    <source>
        <strain evidence="8 9">PCC 7420</strain>
    </source>
</reference>
<dbReference type="Gene3D" id="1.10.287.130">
    <property type="match status" value="1"/>
</dbReference>
<dbReference type="SUPFAM" id="SSF47384">
    <property type="entry name" value="Homodimeric domain of signal transducing histidine kinase"/>
    <property type="match status" value="1"/>
</dbReference>
<name>B4VQ96_9CYAN</name>
<keyword evidence="9" id="KW-1185">Reference proteome</keyword>
<evidence type="ECO:0000256" key="4">
    <source>
        <dbReference type="ARBA" id="ARBA00022777"/>
    </source>
</evidence>
<evidence type="ECO:0000256" key="6">
    <source>
        <dbReference type="SAM" id="MobiDB-lite"/>
    </source>
</evidence>
<dbReference type="InterPro" id="IPR029016">
    <property type="entry name" value="GAF-like_dom_sf"/>
</dbReference>
<dbReference type="eggNOG" id="COG2203">
    <property type="taxonomic scope" value="Bacteria"/>
</dbReference>
<accession>B4VQ96</accession>
<evidence type="ECO:0000256" key="2">
    <source>
        <dbReference type="ARBA" id="ARBA00012438"/>
    </source>
</evidence>
<dbReference type="CDD" id="cd00082">
    <property type="entry name" value="HisKA"/>
    <property type="match status" value="1"/>
</dbReference>
<dbReference type="HOGENOM" id="CLU_000445_114_39_3"/>
<dbReference type="EC" id="2.7.13.3" evidence="2"/>
<dbReference type="SMART" id="SM00388">
    <property type="entry name" value="HisKA"/>
    <property type="match status" value="1"/>
</dbReference>
<evidence type="ECO:0000256" key="3">
    <source>
        <dbReference type="ARBA" id="ARBA00022553"/>
    </source>
</evidence>
<dbReference type="SUPFAM" id="SSF55781">
    <property type="entry name" value="GAF domain-like"/>
    <property type="match status" value="2"/>
</dbReference>
<dbReference type="STRING" id="118168.MC7420_6273"/>
<evidence type="ECO:0000256" key="5">
    <source>
        <dbReference type="ARBA" id="ARBA00023012"/>
    </source>
</evidence>
<gene>
    <name evidence="8" type="ORF">MC7420_6273</name>
</gene>
<dbReference type="SMART" id="SM00387">
    <property type="entry name" value="HATPase_c"/>
    <property type="match status" value="1"/>
</dbReference>
<dbReference type="Gene3D" id="3.30.450.40">
    <property type="match status" value="2"/>
</dbReference>
<keyword evidence="4" id="KW-0418">Kinase</keyword>
<organism evidence="8 9">
    <name type="scientific">Coleofasciculus chthonoplastes PCC 7420</name>
    <dbReference type="NCBI Taxonomy" id="118168"/>
    <lineage>
        <taxon>Bacteria</taxon>
        <taxon>Bacillati</taxon>
        <taxon>Cyanobacteriota</taxon>
        <taxon>Cyanophyceae</taxon>
        <taxon>Coleofasciculales</taxon>
        <taxon>Coleofasciculaceae</taxon>
        <taxon>Coleofasciculus</taxon>
    </lineage>
</organism>
<dbReference type="PRINTS" id="PR00344">
    <property type="entry name" value="BCTRLSENSOR"/>
</dbReference>
<dbReference type="Proteomes" id="UP000003835">
    <property type="component" value="Unassembled WGS sequence"/>
</dbReference>
<dbReference type="InterPro" id="IPR036097">
    <property type="entry name" value="HisK_dim/P_sf"/>
</dbReference>
<feature type="region of interest" description="Disordered" evidence="6">
    <location>
        <begin position="689"/>
        <end position="714"/>
    </location>
</feature>
<evidence type="ECO:0000259" key="7">
    <source>
        <dbReference type="PROSITE" id="PS50109"/>
    </source>
</evidence>
<evidence type="ECO:0000313" key="9">
    <source>
        <dbReference type="Proteomes" id="UP000003835"/>
    </source>
</evidence>
<dbReference type="Pfam" id="PF02518">
    <property type="entry name" value="HATPase_c"/>
    <property type="match status" value="1"/>
</dbReference>
<dbReference type="InterPro" id="IPR003661">
    <property type="entry name" value="HisK_dim/P_dom"/>
</dbReference>
<dbReference type="Pfam" id="PF01590">
    <property type="entry name" value="GAF"/>
    <property type="match status" value="2"/>
</dbReference>
<proteinExistence type="predicted"/>
<dbReference type="PROSITE" id="PS50109">
    <property type="entry name" value="HIS_KIN"/>
    <property type="match status" value="1"/>
</dbReference>
<dbReference type="InterPro" id="IPR004358">
    <property type="entry name" value="Sig_transdc_His_kin-like_C"/>
</dbReference>
<evidence type="ECO:0000256" key="1">
    <source>
        <dbReference type="ARBA" id="ARBA00000085"/>
    </source>
</evidence>
<feature type="compositionally biased region" description="Low complexity" evidence="6">
    <location>
        <begin position="692"/>
        <end position="705"/>
    </location>
</feature>
<evidence type="ECO:0000313" key="8">
    <source>
        <dbReference type="EMBL" id="EDX75618.1"/>
    </source>
</evidence>
<dbReference type="InterPro" id="IPR003018">
    <property type="entry name" value="GAF"/>
</dbReference>
<dbReference type="InterPro" id="IPR003594">
    <property type="entry name" value="HATPase_dom"/>
</dbReference>